<accession>A0A136IWL3</accession>
<feature type="binding site" evidence="12">
    <location>
        <position position="201"/>
    </location>
    <ligand>
        <name>ATP</name>
        <dbReference type="ChEBI" id="CHEBI:30616"/>
    </ligand>
</feature>
<feature type="binding site" evidence="12">
    <location>
        <position position="278"/>
    </location>
    <ligand>
        <name>K(+)</name>
        <dbReference type="ChEBI" id="CHEBI:29103"/>
    </ligand>
</feature>
<keyword evidence="10 12" id="KW-0630">Potassium</keyword>
<dbReference type="GO" id="GO:0019303">
    <property type="term" value="P:D-ribose catabolic process"/>
    <property type="evidence" value="ECO:0007669"/>
    <property type="project" value="UniProtKB-UniRule"/>
</dbReference>
<comment type="pathway">
    <text evidence="12">Carbohydrate metabolism; D-ribose degradation; D-ribose 5-phosphate from beta-D-ribopyranose: step 2/2.</text>
</comment>
<evidence type="ECO:0000256" key="7">
    <source>
        <dbReference type="ARBA" id="ARBA00022777"/>
    </source>
</evidence>
<evidence type="ECO:0000256" key="1">
    <source>
        <dbReference type="ARBA" id="ARBA00005380"/>
    </source>
</evidence>
<dbReference type="HAMAP" id="MF_01987">
    <property type="entry name" value="Ribokinase"/>
    <property type="match status" value="1"/>
</dbReference>
<comment type="catalytic activity">
    <reaction evidence="12">
        <text>D-ribose + ATP = D-ribose 5-phosphate + ADP + H(+)</text>
        <dbReference type="Rhea" id="RHEA:13697"/>
        <dbReference type="ChEBI" id="CHEBI:15378"/>
        <dbReference type="ChEBI" id="CHEBI:30616"/>
        <dbReference type="ChEBI" id="CHEBI:47013"/>
        <dbReference type="ChEBI" id="CHEBI:78346"/>
        <dbReference type="ChEBI" id="CHEBI:456216"/>
        <dbReference type="EC" id="2.7.1.15"/>
    </reaction>
</comment>
<keyword evidence="15" id="KW-1185">Reference proteome</keyword>
<dbReference type="FunCoup" id="A0A136IWL3">
    <property type="interactions" value="1045"/>
</dbReference>
<evidence type="ECO:0000256" key="11">
    <source>
        <dbReference type="ARBA" id="ARBA00023277"/>
    </source>
</evidence>
<dbReference type="Gene3D" id="3.40.1190.20">
    <property type="match status" value="1"/>
</dbReference>
<dbReference type="AlphaFoldDB" id="A0A136IWL3"/>
<dbReference type="InterPro" id="IPR011611">
    <property type="entry name" value="PfkB_dom"/>
</dbReference>
<dbReference type="OrthoDB" id="415590at2759"/>
<feature type="active site" description="Proton acceptor" evidence="12">
    <location>
        <position position="282"/>
    </location>
</feature>
<feature type="binding site" evidence="12">
    <location>
        <begin position="44"/>
        <end position="48"/>
    </location>
    <ligand>
        <name>substrate</name>
    </ligand>
</feature>
<comment type="caution">
    <text evidence="12">Lacks conserved residue(s) required for the propagation of feature annotation.</text>
</comment>
<dbReference type="GO" id="GO:0005634">
    <property type="term" value="C:nucleus"/>
    <property type="evidence" value="ECO:0007669"/>
    <property type="project" value="UniProtKB-SubCell"/>
</dbReference>
<reference evidence="15" key="1">
    <citation type="submission" date="2016-02" db="EMBL/GenBank/DDBJ databases">
        <title>Draft genome sequence of Microdochium bolleyi, a fungal endophyte of beachgrass.</title>
        <authorList>
            <consortium name="DOE Joint Genome Institute"/>
            <person name="David A.S."/>
            <person name="May G."/>
            <person name="Haridas S."/>
            <person name="Lim J."/>
            <person name="Wang M."/>
            <person name="Labutti K."/>
            <person name="Lipzen A."/>
            <person name="Barry K."/>
            <person name="Grigoriev I.V."/>
        </authorList>
    </citation>
    <scope>NUCLEOTIDE SEQUENCE [LARGE SCALE GENOMIC DNA]</scope>
    <source>
        <strain evidence="15">J235TASD1</strain>
    </source>
</reference>
<dbReference type="CDD" id="cd01174">
    <property type="entry name" value="ribokinase"/>
    <property type="match status" value="1"/>
</dbReference>
<dbReference type="GO" id="GO:0005737">
    <property type="term" value="C:cytoplasm"/>
    <property type="evidence" value="ECO:0007669"/>
    <property type="project" value="UniProtKB-SubCell"/>
</dbReference>
<dbReference type="GO" id="GO:0046872">
    <property type="term" value="F:metal ion binding"/>
    <property type="evidence" value="ECO:0007669"/>
    <property type="project" value="UniProtKB-KW"/>
</dbReference>
<dbReference type="STRING" id="196109.A0A136IWL3"/>
<protein>
    <recommendedName>
        <fullName evidence="3 12">Ribokinase</fullName>
        <shortName evidence="12">RK</shortName>
        <ecNumber evidence="2 12">2.7.1.15</ecNumber>
    </recommendedName>
</protein>
<dbReference type="EMBL" id="KQ964255">
    <property type="protein sequence ID" value="KXJ89298.1"/>
    <property type="molecule type" value="Genomic_DNA"/>
</dbReference>
<sequence length="331" mass="34360">MAAARKPIITTIGSLNVDIVVYTPRVPLGGETLTASSFHTGLGGKGANQAVACAKLSRARTALGDGTADVRMVGAVGSDAYGTEMLAGLQSVGVDTSGVLVRQGAGSKTGVATILVEESSGENRILLSPEANHTVTPELFAEKLPEPRPDLIIMQLEIPLPTVLQILETARREKVAVLLNPAPAVKIPVEYYPGITHLVVNETEAALLTDCEESELDTAEGLARVAGIFHGYGTRNVLITLGGRGVYYSSTAVQEVEGGASVRSGLVPAEKVKVVDTTAAGDTFVGAYSLAIVGGDFDIEKAVRVANSAAALTVQRKGAQDSIPWLDELSS</sequence>
<keyword evidence="9 12" id="KW-0460">Magnesium</keyword>
<dbReference type="InterPro" id="IPR002139">
    <property type="entry name" value="Ribo/fructo_kinase"/>
</dbReference>
<dbReference type="InParanoid" id="A0A136IWL3"/>
<name>A0A136IWL3_9PEZI</name>
<keyword evidence="12" id="KW-0539">Nucleus</keyword>
<keyword evidence="5 12" id="KW-0479">Metal-binding</keyword>
<dbReference type="Proteomes" id="UP000070501">
    <property type="component" value="Unassembled WGS sequence"/>
</dbReference>
<keyword evidence="4 12" id="KW-0808">Transferase</keyword>
<evidence type="ECO:0000256" key="8">
    <source>
        <dbReference type="ARBA" id="ARBA00022840"/>
    </source>
</evidence>
<comment type="similarity">
    <text evidence="12">Belongs to the carbohydrate kinase PfkB family. Ribokinase subfamily.</text>
</comment>
<feature type="binding site" evidence="12">
    <location>
        <position position="313"/>
    </location>
    <ligand>
        <name>K(+)</name>
        <dbReference type="ChEBI" id="CHEBI:29103"/>
    </ligand>
</feature>
<evidence type="ECO:0000313" key="15">
    <source>
        <dbReference type="Proteomes" id="UP000070501"/>
    </source>
</evidence>
<dbReference type="GO" id="GO:0005524">
    <property type="term" value="F:ATP binding"/>
    <property type="evidence" value="ECO:0007669"/>
    <property type="project" value="UniProtKB-UniRule"/>
</dbReference>
<feature type="binding site" evidence="12">
    <location>
        <begin position="240"/>
        <end position="245"/>
    </location>
    <ligand>
        <name>ATP</name>
        <dbReference type="ChEBI" id="CHEBI:30616"/>
    </ligand>
</feature>
<evidence type="ECO:0000256" key="5">
    <source>
        <dbReference type="ARBA" id="ARBA00022723"/>
    </source>
</evidence>
<dbReference type="PANTHER" id="PTHR10584:SF166">
    <property type="entry name" value="RIBOKINASE"/>
    <property type="match status" value="1"/>
</dbReference>
<feature type="binding site" evidence="12">
    <location>
        <position position="282"/>
    </location>
    <ligand>
        <name>substrate</name>
    </ligand>
</feature>
<keyword evidence="8 12" id="KW-0067">ATP-binding</keyword>
<dbReference type="InterPro" id="IPR002173">
    <property type="entry name" value="Carboh/pur_kinase_PfkB_CS"/>
</dbReference>
<dbReference type="InterPro" id="IPR029056">
    <property type="entry name" value="Ribokinase-like"/>
</dbReference>
<dbReference type="PRINTS" id="PR00990">
    <property type="entry name" value="RIBOKINASE"/>
</dbReference>
<feature type="domain" description="Carbohydrate kinase PfkB" evidence="13">
    <location>
        <begin position="10"/>
        <end position="325"/>
    </location>
</feature>
<feature type="binding site" evidence="12">
    <location>
        <position position="316"/>
    </location>
    <ligand>
        <name>K(+)</name>
        <dbReference type="ChEBI" id="CHEBI:29103"/>
    </ligand>
</feature>
<dbReference type="InterPro" id="IPR011877">
    <property type="entry name" value="Ribokinase"/>
</dbReference>
<feature type="binding site" evidence="12">
    <location>
        <position position="157"/>
    </location>
    <ligand>
        <name>substrate</name>
    </ligand>
</feature>
<evidence type="ECO:0000313" key="14">
    <source>
        <dbReference type="EMBL" id="KXJ89298.1"/>
    </source>
</evidence>
<comment type="similarity">
    <text evidence="1">Belongs to the carbohydrate kinase pfkB family.</text>
</comment>
<organism evidence="14 15">
    <name type="scientific">Microdochium bolleyi</name>
    <dbReference type="NCBI Taxonomy" id="196109"/>
    <lineage>
        <taxon>Eukaryota</taxon>
        <taxon>Fungi</taxon>
        <taxon>Dikarya</taxon>
        <taxon>Ascomycota</taxon>
        <taxon>Pezizomycotina</taxon>
        <taxon>Sordariomycetes</taxon>
        <taxon>Xylariomycetidae</taxon>
        <taxon>Xylariales</taxon>
        <taxon>Microdochiaceae</taxon>
        <taxon>Microdochium</taxon>
    </lineage>
</organism>
<feature type="binding site" evidence="12">
    <location>
        <position position="318"/>
    </location>
    <ligand>
        <name>K(+)</name>
        <dbReference type="ChEBI" id="CHEBI:29103"/>
    </ligand>
</feature>
<comment type="subcellular location">
    <subcellularLocation>
        <location evidence="12">Cytoplasm</location>
    </subcellularLocation>
    <subcellularLocation>
        <location evidence="12">Nucleus</location>
    </subcellularLocation>
</comment>
<feature type="binding site" evidence="12">
    <location>
        <position position="322"/>
    </location>
    <ligand>
        <name>K(+)</name>
        <dbReference type="ChEBI" id="CHEBI:29103"/>
    </ligand>
</feature>
<feature type="binding site" evidence="12">
    <location>
        <position position="307"/>
    </location>
    <ligand>
        <name>ATP</name>
        <dbReference type="ChEBI" id="CHEBI:30616"/>
    </ligand>
</feature>
<evidence type="ECO:0000256" key="4">
    <source>
        <dbReference type="ARBA" id="ARBA00022679"/>
    </source>
</evidence>
<evidence type="ECO:0000256" key="10">
    <source>
        <dbReference type="ARBA" id="ARBA00022958"/>
    </source>
</evidence>
<comment type="cofactor">
    <cofactor evidence="12">
        <name>Mg(2+)</name>
        <dbReference type="ChEBI" id="CHEBI:18420"/>
    </cofactor>
    <text evidence="12">Requires a divalent cation, most likely magnesium in vivo, as an electrophilic catalyst to aid phosphoryl group transfer. It is the chelate of the metal and the nucleotide that is the actual substrate.</text>
</comment>
<evidence type="ECO:0000259" key="13">
    <source>
        <dbReference type="Pfam" id="PF00294"/>
    </source>
</evidence>
<dbReference type="PROSITE" id="PS00584">
    <property type="entry name" value="PFKB_KINASES_2"/>
    <property type="match status" value="1"/>
</dbReference>
<evidence type="ECO:0000256" key="3">
    <source>
        <dbReference type="ARBA" id="ARBA00016943"/>
    </source>
</evidence>
<dbReference type="GO" id="GO:0004747">
    <property type="term" value="F:ribokinase activity"/>
    <property type="evidence" value="ECO:0007669"/>
    <property type="project" value="UniProtKB-UniRule"/>
</dbReference>
<keyword evidence="12" id="KW-0963">Cytoplasm</keyword>
<keyword evidence="11 12" id="KW-0119">Carbohydrate metabolism</keyword>
<dbReference type="UniPathway" id="UPA00916">
    <property type="reaction ID" value="UER00889"/>
</dbReference>
<dbReference type="PANTHER" id="PTHR10584">
    <property type="entry name" value="SUGAR KINASE"/>
    <property type="match status" value="1"/>
</dbReference>
<feature type="binding site" evidence="12">
    <location>
        <begin position="16"/>
        <end position="18"/>
    </location>
    <ligand>
        <name>substrate</name>
    </ligand>
</feature>
<proteinExistence type="inferred from homology"/>
<dbReference type="Pfam" id="PF00294">
    <property type="entry name" value="PfkB"/>
    <property type="match status" value="1"/>
</dbReference>
<keyword evidence="7 12" id="KW-0418">Kinase</keyword>
<comment type="function">
    <text evidence="12">Catalyzes the phosphorylation of ribose at O-5 in a reaction requiring ATP and magnesium. The resulting D-ribose-5-phosphate can then be used either for sythesis of nucleotides, histidine, and tryptophan, or as a component of the pentose phosphate pathway.</text>
</comment>
<comment type="activity regulation">
    <text evidence="12">Activated by a monovalent cation that binds near, but not in, the active site. The most likely occupant of the site in vivo is potassium. Ion binding induces a conformational change that may alter substrate affinity.</text>
</comment>
<gene>
    <name evidence="14" type="ORF">Micbo1qcDRAFT_165356</name>
</gene>
<evidence type="ECO:0000256" key="9">
    <source>
        <dbReference type="ARBA" id="ARBA00022842"/>
    </source>
</evidence>
<evidence type="ECO:0000256" key="6">
    <source>
        <dbReference type="ARBA" id="ARBA00022741"/>
    </source>
</evidence>
<dbReference type="EC" id="2.7.1.15" evidence="2 12"/>
<dbReference type="SUPFAM" id="SSF53613">
    <property type="entry name" value="Ribokinase-like"/>
    <property type="match status" value="1"/>
</dbReference>
<evidence type="ECO:0000256" key="2">
    <source>
        <dbReference type="ARBA" id="ARBA00012035"/>
    </source>
</evidence>
<keyword evidence="6 12" id="KW-0547">Nucleotide-binding</keyword>
<feature type="binding site" evidence="12">
    <location>
        <begin position="281"/>
        <end position="282"/>
    </location>
    <ligand>
        <name>ATP</name>
        <dbReference type="ChEBI" id="CHEBI:30616"/>
    </ligand>
</feature>
<evidence type="ECO:0000256" key="12">
    <source>
        <dbReference type="HAMAP-Rule" id="MF_03215"/>
    </source>
</evidence>
<comment type="subunit">
    <text evidence="12">Homodimer.</text>
</comment>
<feature type="binding site" evidence="12">
    <location>
        <position position="276"/>
    </location>
    <ligand>
        <name>K(+)</name>
        <dbReference type="ChEBI" id="CHEBI:29103"/>
    </ligand>
</feature>